<dbReference type="EMBL" id="LNQR01000056">
    <property type="protein sequence ID" value="KWT86786.1"/>
    <property type="molecule type" value="Genomic_DNA"/>
</dbReference>
<organism evidence="1 2">
    <name type="scientific">Candidatus Magnetominusculus xianensis</name>
    <dbReference type="NCBI Taxonomy" id="1748249"/>
    <lineage>
        <taxon>Bacteria</taxon>
        <taxon>Pseudomonadati</taxon>
        <taxon>Nitrospirota</taxon>
        <taxon>Nitrospiria</taxon>
        <taxon>Nitrospirales</taxon>
        <taxon>Nitrospiraceae</taxon>
        <taxon>Candidatus Magnetominusculus</taxon>
    </lineage>
</organism>
<reference evidence="1 2" key="1">
    <citation type="submission" date="2015-11" db="EMBL/GenBank/DDBJ databases">
        <authorList>
            <person name="Lin W."/>
        </authorList>
    </citation>
    <scope>NUCLEOTIDE SEQUENCE [LARGE SCALE GENOMIC DNA]</scope>
    <source>
        <strain evidence="1 2">HCH-1</strain>
    </source>
</reference>
<name>A0ABR5SFT4_9BACT</name>
<dbReference type="RefSeq" id="WP_085052131.1">
    <property type="nucleotide sequence ID" value="NZ_LNQR01000056.1"/>
</dbReference>
<sequence>MTVKALLVTVVSVIILALSVSGGYAAKTLPIAGGKGYIQCKEGKTVLTKKGEVLQCILAVPLTYNVYGGTDVCPENATIMFDYDGSVIGCTVGKKSRY</sequence>
<proteinExistence type="predicted"/>
<protein>
    <recommendedName>
        <fullName evidence="3">Secreted protein</fullName>
    </recommendedName>
</protein>
<keyword evidence="2" id="KW-1185">Reference proteome</keyword>
<evidence type="ECO:0000313" key="2">
    <source>
        <dbReference type="Proteomes" id="UP000060487"/>
    </source>
</evidence>
<gene>
    <name evidence="1" type="ORF">ASN18_1509</name>
</gene>
<accession>A0ABR5SFT4</accession>
<dbReference type="Proteomes" id="UP000060487">
    <property type="component" value="Unassembled WGS sequence"/>
</dbReference>
<evidence type="ECO:0008006" key="3">
    <source>
        <dbReference type="Google" id="ProtNLM"/>
    </source>
</evidence>
<evidence type="ECO:0000313" key="1">
    <source>
        <dbReference type="EMBL" id="KWT86786.1"/>
    </source>
</evidence>
<comment type="caution">
    <text evidence="1">The sequence shown here is derived from an EMBL/GenBank/DDBJ whole genome shotgun (WGS) entry which is preliminary data.</text>
</comment>